<dbReference type="EMBL" id="LCWF01000117">
    <property type="protein sequence ID" value="KKY18760.1"/>
    <property type="molecule type" value="Genomic_DNA"/>
</dbReference>
<evidence type="ECO:0000313" key="3">
    <source>
        <dbReference type="Proteomes" id="UP000053317"/>
    </source>
</evidence>
<gene>
    <name evidence="2" type="ORF">UCRPC4_g04822</name>
</gene>
<feature type="region of interest" description="Disordered" evidence="1">
    <location>
        <begin position="213"/>
        <end position="233"/>
    </location>
</feature>
<feature type="compositionally biased region" description="Polar residues" evidence="1">
    <location>
        <begin position="132"/>
        <end position="144"/>
    </location>
</feature>
<sequence>MLTHECRNKLTIDVGLIVVLTLPKATDISQNLHNKVSKAQTIKLLKELHEKKEIENKISANQIVDLDTRISVLHNDISLLRQKEKSLKLEIATLGPVEDIESPSELQARMEELVKAKAELSAEVTEIESKFHTQNSETNISPNDNGKPVPPTQNQNQNPDTNQTNSMPSKQGQEKLQADLEIWKKIAANRKTIVRNMWSIVRDGLLAIESLNSEETGEHSSDYNDDPDIDNEDDVETTRAADTQLSDEDLWVSTLSLLFTNWKFSTNKRLTVSQ</sequence>
<evidence type="ECO:0000313" key="2">
    <source>
        <dbReference type="EMBL" id="KKY18760.1"/>
    </source>
</evidence>
<proteinExistence type="predicted"/>
<feature type="compositionally biased region" description="Low complexity" evidence="1">
    <location>
        <begin position="152"/>
        <end position="165"/>
    </location>
</feature>
<dbReference type="InterPro" id="IPR036388">
    <property type="entry name" value="WH-like_DNA-bd_sf"/>
</dbReference>
<dbReference type="Proteomes" id="UP000053317">
    <property type="component" value="Unassembled WGS sequence"/>
</dbReference>
<protein>
    <submittedName>
        <fullName evidence="2">Uncharacterized protein</fullName>
    </submittedName>
</protein>
<reference evidence="2 3" key="1">
    <citation type="submission" date="2015-05" db="EMBL/GenBank/DDBJ databases">
        <title>Distinctive expansion of gene families associated with plant cell wall degradation and secondary metabolism in the genomes of grapevine trunk pathogens.</title>
        <authorList>
            <person name="Lawrence D.P."/>
            <person name="Travadon R."/>
            <person name="Rolshausen P.E."/>
            <person name="Baumgartner K."/>
        </authorList>
    </citation>
    <scope>NUCLEOTIDE SEQUENCE [LARGE SCALE GENOMIC DNA]</scope>
    <source>
        <strain evidence="2">UCRPC4</strain>
    </source>
</reference>
<reference evidence="2 3" key="2">
    <citation type="submission" date="2015-05" db="EMBL/GenBank/DDBJ databases">
        <authorList>
            <person name="Morales-Cruz A."/>
            <person name="Amrine K.C."/>
            <person name="Cantu D."/>
        </authorList>
    </citation>
    <scope>NUCLEOTIDE SEQUENCE [LARGE SCALE GENOMIC DNA]</scope>
    <source>
        <strain evidence="2">UCRPC4</strain>
    </source>
</reference>
<organism evidence="2 3">
    <name type="scientific">Phaeomoniella chlamydospora</name>
    <name type="common">Phaeoacremonium chlamydosporum</name>
    <dbReference type="NCBI Taxonomy" id="158046"/>
    <lineage>
        <taxon>Eukaryota</taxon>
        <taxon>Fungi</taxon>
        <taxon>Dikarya</taxon>
        <taxon>Ascomycota</taxon>
        <taxon>Pezizomycotina</taxon>
        <taxon>Eurotiomycetes</taxon>
        <taxon>Chaetothyriomycetidae</taxon>
        <taxon>Phaeomoniellales</taxon>
        <taxon>Phaeomoniellaceae</taxon>
        <taxon>Phaeomoniella</taxon>
    </lineage>
</organism>
<name>A0A0G2GPL4_PHACM</name>
<dbReference type="Gene3D" id="1.10.10.10">
    <property type="entry name" value="Winged helix-like DNA-binding domain superfamily/Winged helix DNA-binding domain"/>
    <property type="match status" value="1"/>
</dbReference>
<feature type="region of interest" description="Disordered" evidence="1">
    <location>
        <begin position="130"/>
        <end position="175"/>
    </location>
</feature>
<accession>A0A0G2GPL4</accession>
<evidence type="ECO:0000256" key="1">
    <source>
        <dbReference type="SAM" id="MobiDB-lite"/>
    </source>
</evidence>
<feature type="compositionally biased region" description="Acidic residues" evidence="1">
    <location>
        <begin position="223"/>
        <end position="233"/>
    </location>
</feature>
<dbReference type="AlphaFoldDB" id="A0A0G2GPL4"/>
<comment type="caution">
    <text evidence="2">The sequence shown here is derived from an EMBL/GenBank/DDBJ whole genome shotgun (WGS) entry which is preliminary data.</text>
</comment>
<keyword evidence="3" id="KW-1185">Reference proteome</keyword>